<dbReference type="InterPro" id="IPR036188">
    <property type="entry name" value="FAD/NAD-bd_sf"/>
</dbReference>
<keyword evidence="1" id="KW-0560">Oxidoreductase</keyword>
<evidence type="ECO:0000313" key="2">
    <source>
        <dbReference type="EMBL" id="GGI02497.1"/>
    </source>
</evidence>
<dbReference type="PANTHER" id="PTHR43539">
    <property type="entry name" value="FLAVIN-BINDING MONOOXYGENASE-LIKE PROTEIN (AFU_ORTHOLOGUE AFUA_4G09220)"/>
    <property type="match status" value="1"/>
</dbReference>
<dbReference type="Gene3D" id="3.50.50.60">
    <property type="entry name" value="FAD/NAD(P)-binding domain"/>
    <property type="match status" value="1"/>
</dbReference>
<dbReference type="Proteomes" id="UP000643279">
    <property type="component" value="Unassembled WGS sequence"/>
</dbReference>
<dbReference type="SUPFAM" id="SSF51905">
    <property type="entry name" value="FAD/NAD(P)-binding domain"/>
    <property type="match status" value="2"/>
</dbReference>
<protein>
    <submittedName>
        <fullName evidence="2">Oxidoreductase</fullName>
    </submittedName>
</protein>
<comment type="caution">
    <text evidence="2">The sequence shown here is derived from an EMBL/GenBank/DDBJ whole genome shotgun (WGS) entry which is preliminary data.</text>
</comment>
<organism evidence="2 3">
    <name type="scientific">Arthrobacter liuii</name>
    <dbReference type="NCBI Taxonomy" id="1476996"/>
    <lineage>
        <taxon>Bacteria</taxon>
        <taxon>Bacillati</taxon>
        <taxon>Actinomycetota</taxon>
        <taxon>Actinomycetes</taxon>
        <taxon>Micrococcales</taxon>
        <taxon>Micrococcaceae</taxon>
        <taxon>Arthrobacter</taxon>
    </lineage>
</organism>
<evidence type="ECO:0000313" key="3">
    <source>
        <dbReference type="Proteomes" id="UP000643279"/>
    </source>
</evidence>
<dbReference type="EMBL" id="BMFW01000047">
    <property type="protein sequence ID" value="GGI02497.1"/>
    <property type="molecule type" value="Genomic_DNA"/>
</dbReference>
<sequence length="354" mass="37558">MGGGQAGLATAYWLTRAGRECVVLEARARVGDQWRERYDSLRLFTPARVDGLPGTPFPGRKSAWPTGGELADYLENYAAALGAVVRTGVRVIEVDIAEGGGFTLSTTVGALRARNVVLAVGSDSSPKIPEVAAQLDPGIRQLHSSQYRNPAQLLPGPVLVVGASQSGADLALEAAQAGHETWLSGRNHGEIPVNERLAAPVFWFASNHLLTLHTPIGRKLRPAIRRGGSPLIRTKRSDLDDAGVHRTTARTVGTQDGRPVLGDGAVLDVANVLWCTGYRPDYSFVRPAVVGPDGYPAETEGAADGVPGLFYVGLIFERGFYSHLVGGVGRDARFIADRIAARSPSGYPVATHGQ</sequence>
<dbReference type="InterPro" id="IPR050982">
    <property type="entry name" value="Auxin_biosynth/cation_transpt"/>
</dbReference>
<gene>
    <name evidence="2" type="primary">noxC</name>
    <name evidence="2" type="ORF">GCM10007170_44370</name>
</gene>
<reference evidence="3" key="1">
    <citation type="journal article" date="2019" name="Int. J. Syst. Evol. Microbiol.">
        <title>The Global Catalogue of Microorganisms (GCM) 10K type strain sequencing project: providing services to taxonomists for standard genome sequencing and annotation.</title>
        <authorList>
            <consortium name="The Broad Institute Genomics Platform"/>
            <consortium name="The Broad Institute Genome Sequencing Center for Infectious Disease"/>
            <person name="Wu L."/>
            <person name="Ma J."/>
        </authorList>
    </citation>
    <scope>NUCLEOTIDE SEQUENCE [LARGE SCALE GENOMIC DNA]</scope>
    <source>
        <strain evidence="3">CGMCC 1.12778</strain>
    </source>
</reference>
<name>A0ABQ2B1A5_9MICC</name>
<accession>A0ABQ2B1A5</accession>
<dbReference type="PANTHER" id="PTHR43539:SF78">
    <property type="entry name" value="FLAVIN-CONTAINING MONOOXYGENASE"/>
    <property type="match status" value="1"/>
</dbReference>
<proteinExistence type="predicted"/>
<dbReference type="Pfam" id="PF13738">
    <property type="entry name" value="Pyr_redox_3"/>
    <property type="match status" value="1"/>
</dbReference>
<evidence type="ECO:0000256" key="1">
    <source>
        <dbReference type="ARBA" id="ARBA00023002"/>
    </source>
</evidence>
<keyword evidence="3" id="KW-1185">Reference proteome</keyword>